<keyword evidence="4" id="KW-1185">Reference proteome</keyword>
<proteinExistence type="inferred from homology"/>
<accession>A0ABP9SDA7</accession>
<dbReference type="Proteomes" id="UP001501570">
    <property type="component" value="Unassembled WGS sequence"/>
</dbReference>
<evidence type="ECO:0000313" key="4">
    <source>
        <dbReference type="Proteomes" id="UP001501570"/>
    </source>
</evidence>
<feature type="domain" description="Dienelactone hydrolase" evidence="2">
    <location>
        <begin position="47"/>
        <end position="261"/>
    </location>
</feature>
<dbReference type="GO" id="GO:0016787">
    <property type="term" value="F:hydrolase activity"/>
    <property type="evidence" value="ECO:0007669"/>
    <property type="project" value="UniProtKB-KW"/>
</dbReference>
<evidence type="ECO:0000259" key="2">
    <source>
        <dbReference type="Pfam" id="PF01738"/>
    </source>
</evidence>
<dbReference type="EMBL" id="BAABJQ010000021">
    <property type="protein sequence ID" value="GAA5194499.1"/>
    <property type="molecule type" value="Genomic_DNA"/>
</dbReference>
<sequence>MKIARYDPGVTTFSTAHQALLDSVPARDGARIEAEAVDYQHEGLALEGYFAHDAAIAERKPGVLVVHDWTGLREYPKVRSQMLARLGYAAFAADIYGAGIRPTGEQEPAAEAGKYYGNLSLFRARMQAGYDRLVADPRVDPDRIAVIGYCFGGSGALEFARTGANLRGTASFHGGLIAHDPSDASAIRTPLLIMTGAADPVVPDEAVIAFENELRAADVDFEIISYSGAPHAFTLPEAGPAYRAKADARSWQRLTGFLSEVFA</sequence>
<protein>
    <submittedName>
        <fullName evidence="3">Dienelactone hydrolase family protein</fullName>
    </submittedName>
</protein>
<dbReference type="InterPro" id="IPR002925">
    <property type="entry name" value="Dienelactn_hydro"/>
</dbReference>
<dbReference type="SUPFAM" id="SSF53474">
    <property type="entry name" value="alpha/beta-Hydrolases"/>
    <property type="match status" value="1"/>
</dbReference>
<evidence type="ECO:0000313" key="3">
    <source>
        <dbReference type="EMBL" id="GAA5194499.1"/>
    </source>
</evidence>
<evidence type="ECO:0000256" key="1">
    <source>
        <dbReference type="ARBA" id="ARBA00008645"/>
    </source>
</evidence>
<reference evidence="4" key="1">
    <citation type="journal article" date="2019" name="Int. J. Syst. Evol. Microbiol.">
        <title>The Global Catalogue of Microorganisms (GCM) 10K type strain sequencing project: providing services to taxonomists for standard genome sequencing and annotation.</title>
        <authorList>
            <consortium name="The Broad Institute Genomics Platform"/>
            <consortium name="The Broad Institute Genome Sequencing Center for Infectious Disease"/>
            <person name="Wu L."/>
            <person name="Ma J."/>
        </authorList>
    </citation>
    <scope>NUCLEOTIDE SEQUENCE [LARGE SCALE GENOMIC DNA]</scope>
    <source>
        <strain evidence="4">JCM 18304</strain>
    </source>
</reference>
<dbReference type="Pfam" id="PF01738">
    <property type="entry name" value="DLH"/>
    <property type="match status" value="1"/>
</dbReference>
<name>A0ABP9SDA7_9ACTN</name>
<keyword evidence="3" id="KW-0378">Hydrolase</keyword>
<comment type="caution">
    <text evidence="3">The sequence shown here is derived from an EMBL/GenBank/DDBJ whole genome shotgun (WGS) entry which is preliminary data.</text>
</comment>
<dbReference type="PANTHER" id="PTHR22946:SF0">
    <property type="entry name" value="DIENELACTONE HYDROLASE DOMAIN-CONTAINING PROTEIN"/>
    <property type="match status" value="1"/>
</dbReference>
<organism evidence="3 4">
    <name type="scientific">Rugosimonospora acidiphila</name>
    <dbReference type="NCBI Taxonomy" id="556531"/>
    <lineage>
        <taxon>Bacteria</taxon>
        <taxon>Bacillati</taxon>
        <taxon>Actinomycetota</taxon>
        <taxon>Actinomycetes</taxon>
        <taxon>Micromonosporales</taxon>
        <taxon>Micromonosporaceae</taxon>
        <taxon>Rugosimonospora</taxon>
    </lineage>
</organism>
<dbReference type="PANTHER" id="PTHR22946">
    <property type="entry name" value="DIENELACTONE HYDROLASE DOMAIN-CONTAINING PROTEIN-RELATED"/>
    <property type="match status" value="1"/>
</dbReference>
<comment type="similarity">
    <text evidence="1">Belongs to the AB hydrolase superfamily.</text>
</comment>
<dbReference type="InterPro" id="IPR050261">
    <property type="entry name" value="FrsA_esterase"/>
</dbReference>
<dbReference type="Gene3D" id="3.40.50.1820">
    <property type="entry name" value="alpha/beta hydrolase"/>
    <property type="match status" value="1"/>
</dbReference>
<dbReference type="InterPro" id="IPR029058">
    <property type="entry name" value="AB_hydrolase_fold"/>
</dbReference>
<gene>
    <name evidence="3" type="ORF">GCM10023322_59050</name>
</gene>